<reference evidence="6 7" key="1">
    <citation type="journal article" date="2019" name="Int. J. Syst. Evol. Microbiol.">
        <title>The Global Catalogue of Microorganisms (GCM) 10K type strain sequencing project: providing services to taxonomists for standard genome sequencing and annotation.</title>
        <authorList>
            <consortium name="The Broad Institute Genomics Platform"/>
            <consortium name="The Broad Institute Genome Sequencing Center for Infectious Disease"/>
            <person name="Wu L."/>
            <person name="Ma J."/>
        </authorList>
    </citation>
    <scope>NUCLEOTIDE SEQUENCE [LARGE SCALE GENOMIC DNA]</scope>
    <source>
        <strain evidence="6 7">JCM 11136</strain>
    </source>
</reference>
<proteinExistence type="predicted"/>
<accession>A0ABN1NTF9</accession>
<evidence type="ECO:0000256" key="1">
    <source>
        <dbReference type="ARBA" id="ARBA00004127"/>
    </source>
</evidence>
<dbReference type="EMBL" id="BAAAHQ010000004">
    <property type="protein sequence ID" value="GAA0916230.1"/>
    <property type="molecule type" value="Genomic_DNA"/>
</dbReference>
<comment type="subcellular location">
    <subcellularLocation>
        <location evidence="1">Endomembrane system</location>
        <topology evidence="1">Multi-pass membrane protein</topology>
    </subcellularLocation>
</comment>
<evidence type="ECO:0000256" key="3">
    <source>
        <dbReference type="ARBA" id="ARBA00022989"/>
    </source>
</evidence>
<organism evidence="6 7">
    <name type="scientific">Nonomuraea longicatena</name>
    <dbReference type="NCBI Taxonomy" id="83682"/>
    <lineage>
        <taxon>Bacteria</taxon>
        <taxon>Bacillati</taxon>
        <taxon>Actinomycetota</taxon>
        <taxon>Actinomycetes</taxon>
        <taxon>Streptosporangiales</taxon>
        <taxon>Streptosporangiaceae</taxon>
        <taxon>Nonomuraea</taxon>
    </lineage>
</organism>
<dbReference type="Proteomes" id="UP001501578">
    <property type="component" value="Unassembled WGS sequence"/>
</dbReference>
<dbReference type="Pfam" id="PF06803">
    <property type="entry name" value="DUF1232"/>
    <property type="match status" value="1"/>
</dbReference>
<keyword evidence="3" id="KW-1133">Transmembrane helix</keyword>
<evidence type="ECO:0000313" key="6">
    <source>
        <dbReference type="EMBL" id="GAA0916230.1"/>
    </source>
</evidence>
<keyword evidence="7" id="KW-1185">Reference proteome</keyword>
<comment type="caution">
    <text evidence="6">The sequence shown here is derived from an EMBL/GenBank/DDBJ whole genome shotgun (WGS) entry which is preliminary data.</text>
</comment>
<keyword evidence="4" id="KW-0472">Membrane</keyword>
<name>A0ABN1NTF9_9ACTN</name>
<evidence type="ECO:0000259" key="5">
    <source>
        <dbReference type="Pfam" id="PF06803"/>
    </source>
</evidence>
<evidence type="ECO:0000313" key="7">
    <source>
        <dbReference type="Proteomes" id="UP001501578"/>
    </source>
</evidence>
<dbReference type="RefSeq" id="WP_343948615.1">
    <property type="nucleotide sequence ID" value="NZ_BAAAHQ010000004.1"/>
</dbReference>
<gene>
    <name evidence="6" type="ORF">GCM10009560_11240</name>
</gene>
<evidence type="ECO:0000256" key="4">
    <source>
        <dbReference type="ARBA" id="ARBA00023136"/>
    </source>
</evidence>
<sequence length="115" mass="12516">MRKANRAAAVWRTYQDVSKPGTPGVLTRVRAIPRLIKSVMRGDYAGMGKGKLALMAMGLVYLISPIDAVPDFLVLIGVVDDFGVLLWLVASMLGESGRYVDWERKVIPGSTTPPV</sequence>
<protein>
    <recommendedName>
        <fullName evidence="5">DUF1232 domain-containing protein</fullName>
    </recommendedName>
</protein>
<evidence type="ECO:0000256" key="2">
    <source>
        <dbReference type="ARBA" id="ARBA00022692"/>
    </source>
</evidence>
<feature type="domain" description="DUF1232" evidence="5">
    <location>
        <begin position="52"/>
        <end position="87"/>
    </location>
</feature>
<dbReference type="InterPro" id="IPR010652">
    <property type="entry name" value="DUF1232"/>
</dbReference>
<keyword evidence="2" id="KW-0812">Transmembrane</keyword>